<accession>A0A2I1IPQ4</accession>
<feature type="transmembrane region" description="Helical" evidence="1">
    <location>
        <begin position="458"/>
        <end position="476"/>
    </location>
</feature>
<feature type="transmembrane region" description="Helical" evidence="1">
    <location>
        <begin position="257"/>
        <end position="277"/>
    </location>
</feature>
<dbReference type="AlphaFoldDB" id="A0A2I1IPQ4"/>
<evidence type="ECO:0000256" key="1">
    <source>
        <dbReference type="SAM" id="Phobius"/>
    </source>
</evidence>
<feature type="transmembrane region" description="Helical" evidence="1">
    <location>
        <begin position="232"/>
        <end position="251"/>
    </location>
</feature>
<feature type="transmembrane region" description="Helical" evidence="1">
    <location>
        <begin position="289"/>
        <end position="316"/>
    </location>
</feature>
<dbReference type="Proteomes" id="UP000235122">
    <property type="component" value="Unassembled WGS sequence"/>
</dbReference>
<dbReference type="STRING" id="33007.HMPREF3198_00710"/>
<keyword evidence="1" id="KW-0472">Membrane</keyword>
<dbReference type="Pfam" id="PF20176">
    <property type="entry name" value="DUF6541"/>
    <property type="match status" value="1"/>
</dbReference>
<comment type="caution">
    <text evidence="2">The sequence shown here is derived from an EMBL/GenBank/DDBJ whole genome shotgun (WGS) entry which is preliminary data.</text>
</comment>
<feature type="transmembrane region" description="Helical" evidence="1">
    <location>
        <begin position="482"/>
        <end position="499"/>
    </location>
</feature>
<protein>
    <recommendedName>
        <fullName evidence="4">Beta-carotene 15,15'-monooxygenase</fullName>
    </recommendedName>
</protein>
<dbReference type="InterPro" id="IPR046671">
    <property type="entry name" value="DUF6541"/>
</dbReference>
<keyword evidence="3" id="KW-1185">Reference proteome</keyword>
<feature type="transmembrane region" description="Helical" evidence="1">
    <location>
        <begin position="196"/>
        <end position="220"/>
    </location>
</feature>
<reference evidence="2 3" key="1">
    <citation type="submission" date="2017-12" db="EMBL/GenBank/DDBJ databases">
        <title>Phylogenetic diversity of female urinary microbiome.</title>
        <authorList>
            <person name="Thomas-White K."/>
            <person name="Wolfe A.J."/>
        </authorList>
    </citation>
    <scope>NUCLEOTIDE SEQUENCE [LARGE SCALE GENOMIC DNA]</scope>
    <source>
        <strain evidence="2 3">UMB0402</strain>
    </source>
</reference>
<feature type="transmembrane region" description="Helical" evidence="1">
    <location>
        <begin position="37"/>
        <end position="57"/>
    </location>
</feature>
<name>A0A2I1IPQ4_9ACTO</name>
<feature type="transmembrane region" description="Helical" evidence="1">
    <location>
        <begin position="6"/>
        <end position="25"/>
    </location>
</feature>
<feature type="transmembrane region" description="Helical" evidence="1">
    <location>
        <begin position="63"/>
        <end position="84"/>
    </location>
</feature>
<evidence type="ECO:0008006" key="4">
    <source>
        <dbReference type="Google" id="ProtNLM"/>
    </source>
</evidence>
<gene>
    <name evidence="2" type="ORF">CYJ19_00455</name>
</gene>
<feature type="transmembrane region" description="Helical" evidence="1">
    <location>
        <begin position="393"/>
        <end position="410"/>
    </location>
</feature>
<evidence type="ECO:0000313" key="3">
    <source>
        <dbReference type="Proteomes" id="UP000235122"/>
    </source>
</evidence>
<feature type="transmembrane region" description="Helical" evidence="1">
    <location>
        <begin position="336"/>
        <end position="355"/>
    </location>
</feature>
<keyword evidence="1" id="KW-0812">Transmembrane</keyword>
<evidence type="ECO:0000313" key="2">
    <source>
        <dbReference type="EMBL" id="PKY73100.1"/>
    </source>
</evidence>
<dbReference type="EMBL" id="PKKO01000001">
    <property type="protein sequence ID" value="PKY73100.1"/>
    <property type="molecule type" value="Genomic_DNA"/>
</dbReference>
<sequence length="657" mass="70469">MPDAGWALFALAIIIFALAPGYFLARLFRVHGLQAAAMAPSLTFGMVGAASIVAPWLHLRWSFPVVASFLVAQILLLAAVRALVTHFGRRSLPTAHSRDSEALPYPARMALPATIGLAIAITLCQFARGLAKPTDPSQFWDGLFHINAIKVVQLYGNASPLGGLAPINPDGKVDFYPTLYHAFVAALTTKSTPLGLAISASAAGLIALGIITLTGLTHSLLTYSPQTPAKQLAIVATPLIAAGSLCLTQLGTVLSTLPYLCAMAATPGALGALNIAATRGTHWGFRAASALAALGVLICHPIGGFSLLLLCAPLVFGKALPLVWSRRKVLDPRIYTLIWILIALVVLGGIVGFFGPMFRVLSYYRAPTAPSKLAFSLLTDWPTMRRAVGGTSLYILTLALAALGCIWLVVNRINHWIVLSLALTCAFYFSCSSGMGLLRRLTSPWYMQPERLQTAFSVALMATAAIGIYAIGTWATTRGAPAKLLTCFALFCIAVTPFARAHERSELVALSYDPMRIGWGTFATRTELNSFAQIKQITGSATVLSVPDSGVPFGYALAGVNSYYKHASTIGKTEWALFKKIAPLDSAACKFLRSQNIQYYYKDTDPTASGARRGRKRTKRTARLDQLIPEEKMTLVWKAASAPTGEGPRLYKISACY</sequence>
<keyword evidence="1" id="KW-1133">Transmembrane helix</keyword>
<proteinExistence type="predicted"/>
<organism evidence="2 3">
    <name type="scientific">Winkia neuii</name>
    <dbReference type="NCBI Taxonomy" id="33007"/>
    <lineage>
        <taxon>Bacteria</taxon>
        <taxon>Bacillati</taxon>
        <taxon>Actinomycetota</taxon>
        <taxon>Actinomycetes</taxon>
        <taxon>Actinomycetales</taxon>
        <taxon>Actinomycetaceae</taxon>
        <taxon>Winkia</taxon>
    </lineage>
</organism>
<feature type="transmembrane region" description="Helical" evidence="1">
    <location>
        <begin position="416"/>
        <end position="438"/>
    </location>
</feature>